<evidence type="ECO:0000313" key="3">
    <source>
        <dbReference type="EMBL" id="KAJ7360180.1"/>
    </source>
</evidence>
<evidence type="ECO:0000259" key="2">
    <source>
        <dbReference type="Pfam" id="PF00112"/>
    </source>
</evidence>
<feature type="chain" id="PRO_5040895966" description="Peptidase C1A papain C-terminal domain-containing protein" evidence="1">
    <location>
        <begin position="19"/>
        <end position="115"/>
    </location>
</feature>
<dbReference type="AlphaFoldDB" id="A0A9W9YPU7"/>
<dbReference type="Proteomes" id="UP001163046">
    <property type="component" value="Unassembled WGS sequence"/>
</dbReference>
<keyword evidence="1" id="KW-0732">Signal</keyword>
<dbReference type="GO" id="GO:0008234">
    <property type="term" value="F:cysteine-type peptidase activity"/>
    <property type="evidence" value="ECO:0007669"/>
    <property type="project" value="InterPro"/>
</dbReference>
<feature type="signal peptide" evidence="1">
    <location>
        <begin position="1"/>
        <end position="18"/>
    </location>
</feature>
<dbReference type="SUPFAM" id="SSF54001">
    <property type="entry name" value="Cysteine proteinases"/>
    <property type="match status" value="1"/>
</dbReference>
<dbReference type="OrthoDB" id="5850821at2759"/>
<dbReference type="InterPro" id="IPR000668">
    <property type="entry name" value="Peptidase_C1A_C"/>
</dbReference>
<dbReference type="GO" id="GO:0006508">
    <property type="term" value="P:proteolysis"/>
    <property type="evidence" value="ECO:0007669"/>
    <property type="project" value="InterPro"/>
</dbReference>
<comment type="caution">
    <text evidence="3">The sequence shown here is derived from an EMBL/GenBank/DDBJ whole genome shotgun (WGS) entry which is preliminary data.</text>
</comment>
<evidence type="ECO:0000256" key="1">
    <source>
        <dbReference type="SAM" id="SignalP"/>
    </source>
</evidence>
<reference evidence="3" key="1">
    <citation type="submission" date="2023-01" db="EMBL/GenBank/DDBJ databases">
        <title>Genome assembly of the deep-sea coral Lophelia pertusa.</title>
        <authorList>
            <person name="Herrera S."/>
            <person name="Cordes E."/>
        </authorList>
    </citation>
    <scope>NUCLEOTIDE SEQUENCE</scope>
    <source>
        <strain evidence="3">USNM1676648</strain>
        <tissue evidence="3">Polyp</tissue>
    </source>
</reference>
<gene>
    <name evidence="3" type="ORF">OS493_018172</name>
</gene>
<accession>A0A9W9YPU7</accession>
<dbReference type="Gene3D" id="1.20.5.170">
    <property type="match status" value="1"/>
</dbReference>
<evidence type="ECO:0000313" key="4">
    <source>
        <dbReference type="Proteomes" id="UP001163046"/>
    </source>
</evidence>
<proteinExistence type="predicted"/>
<dbReference type="EMBL" id="MU827311">
    <property type="protein sequence ID" value="KAJ7360180.1"/>
    <property type="molecule type" value="Genomic_DNA"/>
</dbReference>
<dbReference type="Pfam" id="PF00112">
    <property type="entry name" value="Peptidase_C1"/>
    <property type="match status" value="1"/>
</dbReference>
<keyword evidence="4" id="KW-1185">Reference proteome</keyword>
<dbReference type="InterPro" id="IPR038765">
    <property type="entry name" value="Papain-like_cys_pep_sf"/>
</dbReference>
<organism evidence="3 4">
    <name type="scientific">Desmophyllum pertusum</name>
    <dbReference type="NCBI Taxonomy" id="174260"/>
    <lineage>
        <taxon>Eukaryota</taxon>
        <taxon>Metazoa</taxon>
        <taxon>Cnidaria</taxon>
        <taxon>Anthozoa</taxon>
        <taxon>Hexacorallia</taxon>
        <taxon>Scleractinia</taxon>
        <taxon>Caryophylliina</taxon>
        <taxon>Caryophylliidae</taxon>
        <taxon>Desmophyllum</taxon>
    </lineage>
</organism>
<feature type="domain" description="Peptidase C1A papain C-terminal" evidence="2">
    <location>
        <begin position="74"/>
        <end position="97"/>
    </location>
</feature>
<sequence>MDRLVVFLLLGFACNALGKYGEFIVSSPEMANKINTLNVGWEATVYKQFAGMDWVDAKQLLGSYGAWPKDSPPKGDCGSCWAFGASEVLSDRLLLSVTMQLTWYCLRSSLSTVTQ</sequence>
<name>A0A9W9YPU7_9CNID</name>
<protein>
    <recommendedName>
        <fullName evidence="2">Peptidase C1A papain C-terminal domain-containing protein</fullName>
    </recommendedName>
</protein>